<evidence type="ECO:0000256" key="7">
    <source>
        <dbReference type="ARBA" id="ARBA00047899"/>
    </source>
</evidence>
<dbReference type="Proteomes" id="UP000324800">
    <property type="component" value="Unassembled WGS sequence"/>
</dbReference>
<dbReference type="PROSITE" id="PS50011">
    <property type="entry name" value="PROTEIN_KINASE_DOM"/>
    <property type="match status" value="1"/>
</dbReference>
<organism evidence="12 13">
    <name type="scientific">Streblomastix strix</name>
    <dbReference type="NCBI Taxonomy" id="222440"/>
    <lineage>
        <taxon>Eukaryota</taxon>
        <taxon>Metamonada</taxon>
        <taxon>Preaxostyla</taxon>
        <taxon>Oxymonadida</taxon>
        <taxon>Streblomastigidae</taxon>
        <taxon>Streblomastix</taxon>
    </lineage>
</organism>
<feature type="coiled-coil region" evidence="9">
    <location>
        <begin position="123"/>
        <end position="168"/>
    </location>
</feature>
<dbReference type="AlphaFoldDB" id="A0A5J4ULL8"/>
<evidence type="ECO:0000256" key="6">
    <source>
        <dbReference type="ARBA" id="ARBA00022840"/>
    </source>
</evidence>
<keyword evidence="3" id="KW-0808">Transferase</keyword>
<dbReference type="GO" id="GO:0005524">
    <property type="term" value="F:ATP binding"/>
    <property type="evidence" value="ECO:0007669"/>
    <property type="project" value="UniProtKB-KW"/>
</dbReference>
<dbReference type="InterPro" id="IPR011009">
    <property type="entry name" value="Kinase-like_dom_sf"/>
</dbReference>
<dbReference type="EC" id="2.7.11.1" evidence="1"/>
<sequence>MASKSYLHAAGTKNYTPSEALTQNRMIPESDVWSIGVIIIEVICGIHPFEGKTQDETINNIKSGKYKALPDYIEGELRIMLEGMINMNASLRPTVAELLESDVMQLVAAIEQSKEGIEQKQVNEQLSKENNELKTKVKSLEVEKEKEKQKAQSEITRLTTEVQHLSAELVKRGPIITSPKEEPKPPQIPKQVPSSSPISFKAEGIIPDKQIVTQSGNKIIHSNNNVKRQTVAFNPIISEGIIRFEGFFENHSVWNFIFGVAYSSAVFGSNKWPQNDENYKKTICYWNDGNLRHIGDWITGNSQIEKNKSIAMEVNMNITPRTLTFFYDNQEQPVSVANIPSQIRFWIYITDTNSSFTITRFERIQSSSAKGVSGSKVFQWGKEWKK</sequence>
<dbReference type="InterPro" id="IPR051131">
    <property type="entry name" value="NEK_Ser/Thr_kinase_NIMA"/>
</dbReference>
<dbReference type="InterPro" id="IPR000719">
    <property type="entry name" value="Prot_kinase_dom"/>
</dbReference>
<keyword evidence="6" id="KW-0067">ATP-binding</keyword>
<feature type="region of interest" description="Disordered" evidence="10">
    <location>
        <begin position="175"/>
        <end position="195"/>
    </location>
</feature>
<dbReference type="Pfam" id="PF00069">
    <property type="entry name" value="Pkinase"/>
    <property type="match status" value="1"/>
</dbReference>
<accession>A0A5J4ULL8</accession>
<keyword evidence="2" id="KW-0723">Serine/threonine-protein kinase</keyword>
<comment type="catalytic activity">
    <reaction evidence="7">
        <text>L-threonyl-[protein] + ATP = O-phospho-L-threonyl-[protein] + ADP + H(+)</text>
        <dbReference type="Rhea" id="RHEA:46608"/>
        <dbReference type="Rhea" id="RHEA-COMP:11060"/>
        <dbReference type="Rhea" id="RHEA-COMP:11605"/>
        <dbReference type="ChEBI" id="CHEBI:15378"/>
        <dbReference type="ChEBI" id="CHEBI:30013"/>
        <dbReference type="ChEBI" id="CHEBI:30616"/>
        <dbReference type="ChEBI" id="CHEBI:61977"/>
        <dbReference type="ChEBI" id="CHEBI:456216"/>
        <dbReference type="EC" id="2.7.11.1"/>
    </reaction>
</comment>
<evidence type="ECO:0000259" key="11">
    <source>
        <dbReference type="PROSITE" id="PS50011"/>
    </source>
</evidence>
<dbReference type="PANTHER" id="PTHR44899">
    <property type="entry name" value="CAMK FAMILY PROTEIN KINASE"/>
    <property type="match status" value="1"/>
</dbReference>
<evidence type="ECO:0000313" key="12">
    <source>
        <dbReference type="EMBL" id="KAA6370615.1"/>
    </source>
</evidence>
<evidence type="ECO:0000256" key="10">
    <source>
        <dbReference type="SAM" id="MobiDB-lite"/>
    </source>
</evidence>
<proteinExistence type="predicted"/>
<comment type="caution">
    <text evidence="12">The sequence shown here is derived from an EMBL/GenBank/DDBJ whole genome shotgun (WGS) entry which is preliminary data.</text>
</comment>
<feature type="domain" description="Protein kinase" evidence="11">
    <location>
        <begin position="1"/>
        <end position="104"/>
    </location>
</feature>
<gene>
    <name evidence="12" type="ORF">EZS28_033858</name>
</gene>
<evidence type="ECO:0000256" key="1">
    <source>
        <dbReference type="ARBA" id="ARBA00012513"/>
    </source>
</evidence>
<evidence type="ECO:0000256" key="8">
    <source>
        <dbReference type="ARBA" id="ARBA00048679"/>
    </source>
</evidence>
<keyword evidence="9" id="KW-0175">Coiled coil</keyword>
<evidence type="ECO:0000256" key="3">
    <source>
        <dbReference type="ARBA" id="ARBA00022679"/>
    </source>
</evidence>
<keyword evidence="4" id="KW-0547">Nucleotide-binding</keyword>
<dbReference type="GO" id="GO:0004674">
    <property type="term" value="F:protein serine/threonine kinase activity"/>
    <property type="evidence" value="ECO:0007669"/>
    <property type="project" value="UniProtKB-KW"/>
</dbReference>
<dbReference type="PANTHER" id="PTHR44899:SF3">
    <property type="entry name" value="SERINE_THREONINE-PROTEIN KINASE NEK1"/>
    <property type="match status" value="1"/>
</dbReference>
<protein>
    <recommendedName>
        <fullName evidence="1">non-specific serine/threonine protein kinase</fullName>
        <ecNumber evidence="1">2.7.11.1</ecNumber>
    </recommendedName>
</protein>
<dbReference type="SUPFAM" id="SSF56112">
    <property type="entry name" value="Protein kinase-like (PK-like)"/>
    <property type="match status" value="1"/>
</dbReference>
<keyword evidence="5" id="KW-0418">Kinase</keyword>
<reference evidence="12 13" key="1">
    <citation type="submission" date="2019-03" db="EMBL/GenBank/DDBJ databases">
        <title>Single cell metagenomics reveals metabolic interactions within the superorganism composed of flagellate Streblomastix strix and complex community of Bacteroidetes bacteria on its surface.</title>
        <authorList>
            <person name="Treitli S.C."/>
            <person name="Kolisko M."/>
            <person name="Husnik F."/>
            <person name="Keeling P."/>
            <person name="Hampl V."/>
        </authorList>
    </citation>
    <scope>NUCLEOTIDE SEQUENCE [LARGE SCALE GENOMIC DNA]</scope>
    <source>
        <strain evidence="12">ST1C</strain>
    </source>
</reference>
<evidence type="ECO:0000256" key="5">
    <source>
        <dbReference type="ARBA" id="ARBA00022777"/>
    </source>
</evidence>
<evidence type="ECO:0000256" key="9">
    <source>
        <dbReference type="SAM" id="Coils"/>
    </source>
</evidence>
<evidence type="ECO:0000313" key="13">
    <source>
        <dbReference type="Proteomes" id="UP000324800"/>
    </source>
</evidence>
<dbReference type="Gene3D" id="1.10.510.10">
    <property type="entry name" value="Transferase(Phosphotransferase) domain 1"/>
    <property type="match status" value="1"/>
</dbReference>
<name>A0A5J4ULL8_9EUKA</name>
<evidence type="ECO:0000256" key="2">
    <source>
        <dbReference type="ARBA" id="ARBA00022527"/>
    </source>
</evidence>
<evidence type="ECO:0000256" key="4">
    <source>
        <dbReference type="ARBA" id="ARBA00022741"/>
    </source>
</evidence>
<comment type="catalytic activity">
    <reaction evidence="8">
        <text>L-seryl-[protein] + ATP = O-phospho-L-seryl-[protein] + ADP + H(+)</text>
        <dbReference type="Rhea" id="RHEA:17989"/>
        <dbReference type="Rhea" id="RHEA-COMP:9863"/>
        <dbReference type="Rhea" id="RHEA-COMP:11604"/>
        <dbReference type="ChEBI" id="CHEBI:15378"/>
        <dbReference type="ChEBI" id="CHEBI:29999"/>
        <dbReference type="ChEBI" id="CHEBI:30616"/>
        <dbReference type="ChEBI" id="CHEBI:83421"/>
        <dbReference type="ChEBI" id="CHEBI:456216"/>
        <dbReference type="EC" id="2.7.11.1"/>
    </reaction>
</comment>
<dbReference type="EMBL" id="SNRW01015223">
    <property type="protein sequence ID" value="KAA6370615.1"/>
    <property type="molecule type" value="Genomic_DNA"/>
</dbReference>